<evidence type="ECO:0000256" key="2">
    <source>
        <dbReference type="ARBA" id="ARBA00023015"/>
    </source>
</evidence>
<dbReference type="InterPro" id="IPR001789">
    <property type="entry name" value="Sig_transdc_resp-reg_receiver"/>
</dbReference>
<dbReference type="PANTHER" id="PTHR44591:SF3">
    <property type="entry name" value="RESPONSE REGULATORY DOMAIN-CONTAINING PROTEIN"/>
    <property type="match status" value="1"/>
</dbReference>
<keyword evidence="1 4" id="KW-0597">Phosphoprotein</keyword>
<dbReference type="Gene3D" id="3.40.50.2300">
    <property type="match status" value="1"/>
</dbReference>
<dbReference type="GO" id="GO:0000160">
    <property type="term" value="P:phosphorelay signal transduction system"/>
    <property type="evidence" value="ECO:0007669"/>
    <property type="project" value="InterPro"/>
</dbReference>
<accession>A0A1H4PPU1</accession>
<evidence type="ECO:0000256" key="4">
    <source>
        <dbReference type="PROSITE-ProRule" id="PRU00169"/>
    </source>
</evidence>
<evidence type="ECO:0000256" key="1">
    <source>
        <dbReference type="ARBA" id="ARBA00022553"/>
    </source>
</evidence>
<evidence type="ECO:0000259" key="5">
    <source>
        <dbReference type="PROSITE" id="PS50110"/>
    </source>
</evidence>
<dbReference type="PROSITE" id="PS50110">
    <property type="entry name" value="RESPONSE_REGULATORY"/>
    <property type="match status" value="1"/>
</dbReference>
<dbReference type="InterPro" id="IPR011006">
    <property type="entry name" value="CheY-like_superfamily"/>
</dbReference>
<evidence type="ECO:0000313" key="7">
    <source>
        <dbReference type="Proteomes" id="UP000198992"/>
    </source>
</evidence>
<dbReference type="InterPro" id="IPR050595">
    <property type="entry name" value="Bact_response_regulator"/>
</dbReference>
<dbReference type="EMBL" id="FNTH01000001">
    <property type="protein sequence ID" value="SEC09330.1"/>
    <property type="molecule type" value="Genomic_DNA"/>
</dbReference>
<sequence length="120" mass="13084">MTRSAVLVVEDDFLIRMQAADMVEAAGFHSIEAGNADDAIAILETRDDIRVIFTDIQMPGSIDGLRLVHVVRHRWPPIAIIATSATDVTLHDLPAGGHFIAKPYSLADVGMHLRQVTADQ</sequence>
<dbReference type="Pfam" id="PF00072">
    <property type="entry name" value="Response_reg"/>
    <property type="match status" value="1"/>
</dbReference>
<evidence type="ECO:0000256" key="3">
    <source>
        <dbReference type="ARBA" id="ARBA00023163"/>
    </source>
</evidence>
<keyword evidence="2" id="KW-0805">Transcription regulation</keyword>
<dbReference type="PANTHER" id="PTHR44591">
    <property type="entry name" value="STRESS RESPONSE REGULATOR PROTEIN 1"/>
    <property type="match status" value="1"/>
</dbReference>
<feature type="modified residue" description="4-aspartylphosphate" evidence="4">
    <location>
        <position position="55"/>
    </location>
</feature>
<dbReference type="SUPFAM" id="SSF52172">
    <property type="entry name" value="CheY-like"/>
    <property type="match status" value="1"/>
</dbReference>
<reference evidence="6 7" key="1">
    <citation type="submission" date="2016-10" db="EMBL/GenBank/DDBJ databases">
        <authorList>
            <person name="de Groot N.N."/>
        </authorList>
    </citation>
    <scope>NUCLEOTIDE SEQUENCE [LARGE SCALE GENOMIC DNA]</scope>
    <source>
        <strain evidence="6 7">MT12</strain>
    </source>
</reference>
<dbReference type="SMART" id="SM00448">
    <property type="entry name" value="REC"/>
    <property type="match status" value="1"/>
</dbReference>
<gene>
    <name evidence="6" type="ORF">SAMN05444164_1007</name>
</gene>
<feature type="domain" description="Response regulatory" evidence="5">
    <location>
        <begin position="5"/>
        <end position="117"/>
    </location>
</feature>
<name>A0A1H4PPU1_9BRAD</name>
<evidence type="ECO:0000313" key="6">
    <source>
        <dbReference type="EMBL" id="SEC09330.1"/>
    </source>
</evidence>
<dbReference type="AlphaFoldDB" id="A0A1H4PPU1"/>
<proteinExistence type="predicted"/>
<dbReference type="RefSeq" id="WP_092114558.1">
    <property type="nucleotide sequence ID" value="NZ_FNTH01000001.1"/>
</dbReference>
<organism evidence="6 7">
    <name type="scientific">Bradyrhizobium erythrophlei</name>
    <dbReference type="NCBI Taxonomy" id="1437360"/>
    <lineage>
        <taxon>Bacteria</taxon>
        <taxon>Pseudomonadati</taxon>
        <taxon>Pseudomonadota</taxon>
        <taxon>Alphaproteobacteria</taxon>
        <taxon>Hyphomicrobiales</taxon>
        <taxon>Nitrobacteraceae</taxon>
        <taxon>Bradyrhizobium</taxon>
    </lineage>
</organism>
<dbReference type="OrthoDB" id="9784719at2"/>
<protein>
    <submittedName>
        <fullName evidence="6">Response regulator receiver domain-containing protein</fullName>
    </submittedName>
</protein>
<keyword evidence="3" id="KW-0804">Transcription</keyword>
<dbReference type="Proteomes" id="UP000198992">
    <property type="component" value="Unassembled WGS sequence"/>
</dbReference>